<gene>
    <name evidence="1" type="ORF">SCARR_02721</name>
</gene>
<sequence>MKNISLKSKTLSVAVTADRSAQRSFICMRKNPGCLADDCEIVLGKVADNQATSTAHDWMLEERCALWNQQLIRRVGEAREGAWAVNVEQAGLYRISLGR</sequence>
<dbReference type="AlphaFoldDB" id="A0A6C2UK97"/>
<proteinExistence type="predicted"/>
<protein>
    <submittedName>
        <fullName evidence="1">Uncharacterized protein</fullName>
    </submittedName>
</protein>
<dbReference type="RefSeq" id="WP_136062183.1">
    <property type="nucleotide sequence ID" value="NZ_CAAHFH010000002.1"/>
</dbReference>
<evidence type="ECO:0000313" key="1">
    <source>
        <dbReference type="EMBL" id="VGO20655.1"/>
    </source>
</evidence>
<dbReference type="Proteomes" id="UP000346198">
    <property type="component" value="Unassembled WGS sequence"/>
</dbReference>
<dbReference type="EMBL" id="CAAHFH010000002">
    <property type="protein sequence ID" value="VGO20655.1"/>
    <property type="molecule type" value="Genomic_DNA"/>
</dbReference>
<organism evidence="1 2">
    <name type="scientific">Pontiella sulfatireligans</name>
    <dbReference type="NCBI Taxonomy" id="2750658"/>
    <lineage>
        <taxon>Bacteria</taxon>
        <taxon>Pseudomonadati</taxon>
        <taxon>Kiritimatiellota</taxon>
        <taxon>Kiritimatiellia</taxon>
        <taxon>Kiritimatiellales</taxon>
        <taxon>Pontiellaceae</taxon>
        <taxon>Pontiella</taxon>
    </lineage>
</organism>
<evidence type="ECO:0000313" key="2">
    <source>
        <dbReference type="Proteomes" id="UP000346198"/>
    </source>
</evidence>
<accession>A0A6C2UK97</accession>
<reference evidence="1 2" key="1">
    <citation type="submission" date="2019-04" db="EMBL/GenBank/DDBJ databases">
        <authorList>
            <person name="Van Vliet M D."/>
        </authorList>
    </citation>
    <scope>NUCLEOTIDE SEQUENCE [LARGE SCALE GENOMIC DNA]</scope>
    <source>
        <strain evidence="1 2">F21</strain>
    </source>
</reference>
<keyword evidence="2" id="KW-1185">Reference proteome</keyword>
<name>A0A6C2UK97_9BACT</name>